<evidence type="ECO:0000256" key="1">
    <source>
        <dbReference type="ARBA" id="ARBA00008344"/>
    </source>
</evidence>
<dbReference type="AlphaFoldDB" id="A0AAV4CN09"/>
<dbReference type="GO" id="GO:0005525">
    <property type="term" value="F:GTP binding"/>
    <property type="evidence" value="ECO:0007669"/>
    <property type="project" value="InterPro"/>
</dbReference>
<evidence type="ECO:0000256" key="2">
    <source>
        <dbReference type="ARBA" id="ARBA00011984"/>
    </source>
</evidence>
<dbReference type="GO" id="GO:0003925">
    <property type="term" value="F:G protein activity"/>
    <property type="evidence" value="ECO:0007669"/>
    <property type="project" value="UniProtKB-EC"/>
</dbReference>
<dbReference type="SUPFAM" id="SSF52540">
    <property type="entry name" value="P-loop containing nucleoside triphosphate hydrolases"/>
    <property type="match status" value="1"/>
</dbReference>
<name>A0AAV4CN09_9GAST</name>
<comment type="similarity">
    <text evidence="1">Belongs to the small GTPase superfamily. Ras family.</text>
</comment>
<reference evidence="5 6" key="1">
    <citation type="journal article" date="2021" name="Elife">
        <title>Chloroplast acquisition without the gene transfer in kleptoplastic sea slugs, Plakobranchus ocellatus.</title>
        <authorList>
            <person name="Maeda T."/>
            <person name="Takahashi S."/>
            <person name="Yoshida T."/>
            <person name="Shimamura S."/>
            <person name="Takaki Y."/>
            <person name="Nagai Y."/>
            <person name="Toyoda A."/>
            <person name="Suzuki Y."/>
            <person name="Arimoto A."/>
            <person name="Ishii H."/>
            <person name="Satoh N."/>
            <person name="Nishiyama T."/>
            <person name="Hasebe M."/>
            <person name="Maruyama T."/>
            <person name="Minagawa J."/>
            <person name="Obokata J."/>
            <person name="Shigenobu S."/>
        </authorList>
    </citation>
    <scope>NUCLEOTIDE SEQUENCE [LARGE SCALE GENOMIC DNA]</scope>
</reference>
<dbReference type="PROSITE" id="PS51419">
    <property type="entry name" value="RAB"/>
    <property type="match status" value="1"/>
</dbReference>
<feature type="non-terminal residue" evidence="5">
    <location>
        <position position="121"/>
    </location>
</feature>
<dbReference type="PRINTS" id="PR00449">
    <property type="entry name" value="RASTRNSFRMNG"/>
</dbReference>
<dbReference type="PROSITE" id="PS51421">
    <property type="entry name" value="RAS"/>
    <property type="match status" value="1"/>
</dbReference>
<protein>
    <recommendedName>
        <fullName evidence="2">small monomeric GTPase</fullName>
        <ecNumber evidence="2">3.6.5.2</ecNumber>
    </recommendedName>
</protein>
<dbReference type="InterPro" id="IPR051065">
    <property type="entry name" value="Ras-related_GTPase"/>
</dbReference>
<sequence length="121" mass="13752">MEDKTHKHITNGNFRDINIAVLGDKNVGKSAMIVRFLTGRFIGDYDSQMDAIFDIHIPVDGKQFTAHIMDTAHAQDFNCPCDTENRDDPVFWADGFLLVFSLTDRGSFSIVKEMVPWLRTV</sequence>
<evidence type="ECO:0000256" key="4">
    <source>
        <dbReference type="ARBA" id="ARBA00048098"/>
    </source>
</evidence>
<keyword evidence="3" id="KW-0378">Hydrolase</keyword>
<dbReference type="SMART" id="SM00173">
    <property type="entry name" value="RAS"/>
    <property type="match status" value="1"/>
</dbReference>
<dbReference type="InterPro" id="IPR001806">
    <property type="entry name" value="Small_GTPase"/>
</dbReference>
<organism evidence="5 6">
    <name type="scientific">Plakobranchus ocellatus</name>
    <dbReference type="NCBI Taxonomy" id="259542"/>
    <lineage>
        <taxon>Eukaryota</taxon>
        <taxon>Metazoa</taxon>
        <taxon>Spiralia</taxon>
        <taxon>Lophotrochozoa</taxon>
        <taxon>Mollusca</taxon>
        <taxon>Gastropoda</taxon>
        <taxon>Heterobranchia</taxon>
        <taxon>Euthyneura</taxon>
        <taxon>Panpulmonata</taxon>
        <taxon>Sacoglossa</taxon>
        <taxon>Placobranchoidea</taxon>
        <taxon>Plakobranchidae</taxon>
        <taxon>Plakobranchus</taxon>
    </lineage>
</organism>
<gene>
    <name evidence="5" type="ORF">PoB_005989600</name>
</gene>
<evidence type="ECO:0000313" key="5">
    <source>
        <dbReference type="EMBL" id="GFO33391.1"/>
    </source>
</evidence>
<dbReference type="EMBL" id="BLXT01006771">
    <property type="protein sequence ID" value="GFO33391.1"/>
    <property type="molecule type" value="Genomic_DNA"/>
</dbReference>
<evidence type="ECO:0000256" key="3">
    <source>
        <dbReference type="ARBA" id="ARBA00022801"/>
    </source>
</evidence>
<comment type="catalytic activity">
    <reaction evidence="4">
        <text>GTP + H2O = GDP + phosphate + H(+)</text>
        <dbReference type="Rhea" id="RHEA:19669"/>
        <dbReference type="ChEBI" id="CHEBI:15377"/>
        <dbReference type="ChEBI" id="CHEBI:15378"/>
        <dbReference type="ChEBI" id="CHEBI:37565"/>
        <dbReference type="ChEBI" id="CHEBI:43474"/>
        <dbReference type="ChEBI" id="CHEBI:58189"/>
        <dbReference type="EC" id="3.6.5.2"/>
    </reaction>
</comment>
<keyword evidence="6" id="KW-1185">Reference proteome</keyword>
<evidence type="ECO:0000313" key="6">
    <source>
        <dbReference type="Proteomes" id="UP000735302"/>
    </source>
</evidence>
<dbReference type="Proteomes" id="UP000735302">
    <property type="component" value="Unassembled WGS sequence"/>
</dbReference>
<dbReference type="InterPro" id="IPR027417">
    <property type="entry name" value="P-loop_NTPase"/>
</dbReference>
<accession>A0AAV4CN09</accession>
<dbReference type="PANTHER" id="PTHR45704">
    <property type="entry name" value="RAS-LIKE FAMILY MEMBER 11"/>
    <property type="match status" value="1"/>
</dbReference>
<dbReference type="Gene3D" id="3.40.50.300">
    <property type="entry name" value="P-loop containing nucleotide triphosphate hydrolases"/>
    <property type="match status" value="1"/>
</dbReference>
<dbReference type="EC" id="3.6.5.2" evidence="2"/>
<comment type="caution">
    <text evidence="5">The sequence shown here is derived from an EMBL/GenBank/DDBJ whole genome shotgun (WGS) entry which is preliminary data.</text>
</comment>
<dbReference type="Pfam" id="PF00071">
    <property type="entry name" value="Ras"/>
    <property type="match status" value="1"/>
</dbReference>
<proteinExistence type="inferred from homology"/>